<evidence type="ECO:0000313" key="3">
    <source>
        <dbReference type="Proteomes" id="UP000198145"/>
    </source>
</evidence>
<keyword evidence="1" id="KW-0732">Signal</keyword>
<evidence type="ECO:0008006" key="4">
    <source>
        <dbReference type="Google" id="ProtNLM"/>
    </source>
</evidence>
<proteinExistence type="predicted"/>
<evidence type="ECO:0000313" key="2">
    <source>
        <dbReference type="EMBL" id="OWP52463.1"/>
    </source>
</evidence>
<comment type="caution">
    <text evidence="2">The sequence shown here is derived from an EMBL/GenBank/DDBJ whole genome shotgun (WGS) entry which is preliminary data.</text>
</comment>
<dbReference type="Proteomes" id="UP000198145">
    <property type="component" value="Unassembled WGS sequence"/>
</dbReference>
<dbReference type="RefSeq" id="WP_088415934.1">
    <property type="nucleotide sequence ID" value="NZ_NJBA01000001.1"/>
</dbReference>
<organism evidence="2 3">
    <name type="scientific">Pseudomonas nitroreducens</name>
    <dbReference type="NCBI Taxonomy" id="46680"/>
    <lineage>
        <taxon>Bacteria</taxon>
        <taxon>Pseudomonadati</taxon>
        <taxon>Pseudomonadota</taxon>
        <taxon>Gammaproteobacteria</taxon>
        <taxon>Pseudomonadales</taxon>
        <taxon>Pseudomonadaceae</taxon>
        <taxon>Pseudomonas</taxon>
    </lineage>
</organism>
<feature type="chain" id="PRO_5012128305" description="Lipoprotein" evidence="1">
    <location>
        <begin position="19"/>
        <end position="117"/>
    </location>
</feature>
<feature type="signal peptide" evidence="1">
    <location>
        <begin position="1"/>
        <end position="18"/>
    </location>
</feature>
<gene>
    <name evidence="2" type="ORF">CEG18_01110</name>
</gene>
<dbReference type="PROSITE" id="PS51257">
    <property type="entry name" value="PROKAR_LIPOPROTEIN"/>
    <property type="match status" value="1"/>
</dbReference>
<name>A0A246FDR9_PSENT</name>
<dbReference type="AlphaFoldDB" id="A0A246FDR9"/>
<sequence length="117" mass="12831">MWKNIAALSLLLWLAACGEPVPQEHKSYVGLWTAPQMSLLVTADGRVAYKRVSGSTSKSIEAPIKSYQADGFTVGFGPFDTHFKVSRPPYQDGNQWKMVVDDVELVRTSTVAVGKSI</sequence>
<dbReference type="STRING" id="46680.GCA_000807755_06208"/>
<reference evidence="2 3" key="1">
    <citation type="submission" date="2017-06" db="EMBL/GenBank/DDBJ databases">
        <title>Draft genome of Pseudomonas nitroreducens DF05.</title>
        <authorList>
            <person name="Iyer R."/>
        </authorList>
    </citation>
    <scope>NUCLEOTIDE SEQUENCE [LARGE SCALE GENOMIC DNA]</scope>
    <source>
        <strain evidence="2 3">DF05</strain>
    </source>
</reference>
<evidence type="ECO:0000256" key="1">
    <source>
        <dbReference type="SAM" id="SignalP"/>
    </source>
</evidence>
<accession>A0A246FDR9</accession>
<protein>
    <recommendedName>
        <fullName evidence="4">Lipoprotein</fullName>
    </recommendedName>
</protein>
<dbReference type="eggNOG" id="COG3040">
    <property type="taxonomic scope" value="Bacteria"/>
</dbReference>
<dbReference type="EMBL" id="NJBA01000001">
    <property type="protein sequence ID" value="OWP52463.1"/>
    <property type="molecule type" value="Genomic_DNA"/>
</dbReference>